<dbReference type="EMBL" id="CP001298">
    <property type="protein sequence ID" value="ACK85819.1"/>
    <property type="molecule type" value="Genomic_DNA"/>
</dbReference>
<dbReference type="HOGENOM" id="CLU_000022_59_13_5"/>
<comment type="subcellular location">
    <subcellularLocation>
        <location evidence="1">Membrane</location>
        <topology evidence="1">Peripheral membrane protein</topology>
    </subcellularLocation>
</comment>
<dbReference type="InterPro" id="IPR042099">
    <property type="entry name" value="ANL_N_sf"/>
</dbReference>
<dbReference type="Pfam" id="PF00501">
    <property type="entry name" value="AMP-binding"/>
    <property type="match status" value="1"/>
</dbReference>
<comment type="pathway">
    <text evidence="2">Lipid metabolism; fatty acid beta-oxidation.</text>
</comment>
<dbReference type="Proteomes" id="UP000002385">
    <property type="component" value="Chromosome"/>
</dbReference>
<dbReference type="PANTHER" id="PTHR43767">
    <property type="entry name" value="LONG-CHAIN-FATTY-ACID--COA LIGASE"/>
    <property type="match status" value="1"/>
</dbReference>
<dbReference type="InterPro" id="IPR045851">
    <property type="entry name" value="AMP-bd_C_sf"/>
</dbReference>
<evidence type="ECO:0000313" key="9">
    <source>
        <dbReference type="EMBL" id="ACK85819.1"/>
    </source>
</evidence>
<evidence type="ECO:0000256" key="5">
    <source>
        <dbReference type="ARBA" id="ARBA00039545"/>
    </source>
</evidence>
<name>B7KU28_METC4</name>
<dbReference type="KEGG" id="mch:Mchl_5054"/>
<reference evidence="10" key="1">
    <citation type="submission" date="2008-12" db="EMBL/GenBank/DDBJ databases">
        <title>Complete sequence of chromosome of Methylobacterium chloromethanicum CM4.</title>
        <authorList>
            <consortium name="US DOE Joint Genome Institute"/>
            <person name="Lucas S."/>
            <person name="Copeland A."/>
            <person name="Lapidus A."/>
            <person name="Glavina del Rio T."/>
            <person name="Dalin E."/>
            <person name="Tice H."/>
            <person name="Bruce D."/>
            <person name="Goodwin L."/>
            <person name="Pitluck S."/>
            <person name="Chertkov O."/>
            <person name="Brettin T."/>
            <person name="Detter J.C."/>
            <person name="Han C."/>
            <person name="Larimer F."/>
            <person name="Land M."/>
            <person name="Hauser L."/>
            <person name="Kyrpides N."/>
            <person name="Mikhailova N."/>
            <person name="Marx C."/>
            <person name="Richardson P."/>
        </authorList>
    </citation>
    <scope>NUCLEOTIDE SEQUENCE [LARGE SCALE GENOMIC DNA]</scope>
    <source>
        <strain evidence="10">CM4 / NCIMB 13688</strain>
    </source>
</reference>
<dbReference type="Gene3D" id="3.30.300.30">
    <property type="match status" value="1"/>
</dbReference>
<dbReference type="InterPro" id="IPR025110">
    <property type="entry name" value="AMP-bd_C"/>
</dbReference>
<organism evidence="9 10">
    <name type="scientific">Methylorubrum extorquens (strain CM4 / NCIMB 13688)</name>
    <name type="common">Methylobacterium extorquens</name>
    <dbReference type="NCBI Taxonomy" id="440085"/>
    <lineage>
        <taxon>Bacteria</taxon>
        <taxon>Pseudomonadati</taxon>
        <taxon>Pseudomonadota</taxon>
        <taxon>Alphaproteobacteria</taxon>
        <taxon>Hyphomicrobiales</taxon>
        <taxon>Methylobacteriaceae</taxon>
        <taxon>Methylorubrum</taxon>
    </lineage>
</organism>
<dbReference type="Pfam" id="PF13193">
    <property type="entry name" value="AMP-binding_C"/>
    <property type="match status" value="1"/>
</dbReference>
<proteinExistence type="predicted"/>
<evidence type="ECO:0000256" key="4">
    <source>
        <dbReference type="ARBA" id="ARBA00026121"/>
    </source>
</evidence>
<evidence type="ECO:0000259" key="8">
    <source>
        <dbReference type="Pfam" id="PF13193"/>
    </source>
</evidence>
<feature type="domain" description="AMP-dependent synthetase/ligase" evidence="7">
    <location>
        <begin position="45"/>
        <end position="306"/>
    </location>
</feature>
<feature type="domain" description="AMP-binding enzyme C-terminal" evidence="8">
    <location>
        <begin position="368"/>
        <end position="447"/>
    </location>
</feature>
<dbReference type="RefSeq" id="WP_015952735.1">
    <property type="nucleotide sequence ID" value="NC_011757.1"/>
</dbReference>
<evidence type="ECO:0000256" key="6">
    <source>
        <dbReference type="ARBA" id="ARBA00042773"/>
    </source>
</evidence>
<dbReference type="AlphaFoldDB" id="B7KU28"/>
<dbReference type="PANTHER" id="PTHR43767:SF8">
    <property type="entry name" value="LONG-CHAIN-FATTY-ACID--COA LIGASE"/>
    <property type="match status" value="1"/>
</dbReference>
<dbReference type="InterPro" id="IPR000873">
    <property type="entry name" value="AMP-dep_synth/lig_dom"/>
</dbReference>
<sequence>MILRERLLAAGGLEGLVLSDYRSKKDLAGIVSGERDAAATAALAGRRVLLAVGGQMAAARAMIALDGLAARLALVPPKLAPEHIARIASDSEAEICVTDAEGLPPDALPGLPRIDAAEAFRAGCETSRETEWALATSGTTGAPKLVAHTLEGLAGGINTAAAPEPGTVWSTFYDIRRYGGLQVFLRAMLGPSSLVLSDAGEAVRDYLVRVGAAGVTHILGTPSHWRLALMSAALDRLSPRYVRLSGEIADQNILDALRDAFPEARIAHAYASTEGGVGFTVEDGQEGFPAALIGTRAGIEITVREDSLFVRSGRTGRRYLGAAPEALIAGDGFIDTGDLVERRGERYHFLGRRSGVINVGGAKVQPEEVETVINVFPGVSMSRVRARPNPILGAVVEAEVVLRADAGTDRAALKKAIIAHCRPRLAGHKVPASVKFVDALPITSGGKLVRRGA</sequence>
<reference evidence="9 10" key="2">
    <citation type="journal article" date="2012" name="J. Bacteriol.">
        <title>Complete genome sequences of six strains of the genus Methylobacterium.</title>
        <authorList>
            <person name="Marx C.J."/>
            <person name="Bringel F."/>
            <person name="Chistoserdova L."/>
            <person name="Moulin L."/>
            <person name="Farhan Ul Haque M."/>
            <person name="Fleischman D.E."/>
            <person name="Gruffaz C."/>
            <person name="Jourand P."/>
            <person name="Knief C."/>
            <person name="Lee M.C."/>
            <person name="Muller E.E."/>
            <person name="Nadalig T."/>
            <person name="Peyraud R."/>
            <person name="Roselli S."/>
            <person name="Russ L."/>
            <person name="Goodwin L.A."/>
            <person name="Ivanova N."/>
            <person name="Kyrpides N."/>
            <person name="Lajus A."/>
            <person name="Land M.L."/>
            <person name="Medigue C."/>
            <person name="Mikhailova N."/>
            <person name="Nolan M."/>
            <person name="Woyke T."/>
            <person name="Stolyar S."/>
            <person name="Vorholt J.A."/>
            <person name="Vuilleumier S."/>
        </authorList>
    </citation>
    <scope>NUCLEOTIDE SEQUENCE [LARGE SCALE GENOMIC DNA]</scope>
    <source>
        <strain evidence="10">CM4 / NCIMB 13688</strain>
    </source>
</reference>
<keyword evidence="3 9" id="KW-0436">Ligase</keyword>
<dbReference type="EC" id="6.2.1.3" evidence="4"/>
<dbReference type="GO" id="GO:0016020">
    <property type="term" value="C:membrane"/>
    <property type="evidence" value="ECO:0007669"/>
    <property type="project" value="UniProtKB-SubCell"/>
</dbReference>
<evidence type="ECO:0000256" key="3">
    <source>
        <dbReference type="ARBA" id="ARBA00022598"/>
    </source>
</evidence>
<gene>
    <name evidence="9" type="ordered locus">Mchl_5054</name>
</gene>
<evidence type="ECO:0000256" key="1">
    <source>
        <dbReference type="ARBA" id="ARBA00004170"/>
    </source>
</evidence>
<dbReference type="InterPro" id="IPR050237">
    <property type="entry name" value="ATP-dep_AMP-bd_enzyme"/>
</dbReference>
<dbReference type="SUPFAM" id="SSF56801">
    <property type="entry name" value="Acetyl-CoA synthetase-like"/>
    <property type="match status" value="1"/>
</dbReference>
<evidence type="ECO:0000259" key="7">
    <source>
        <dbReference type="Pfam" id="PF00501"/>
    </source>
</evidence>
<accession>B7KU28</accession>
<evidence type="ECO:0000313" key="10">
    <source>
        <dbReference type="Proteomes" id="UP000002385"/>
    </source>
</evidence>
<evidence type="ECO:0000256" key="2">
    <source>
        <dbReference type="ARBA" id="ARBA00005005"/>
    </source>
</evidence>
<dbReference type="GO" id="GO:0004467">
    <property type="term" value="F:long-chain fatty acid-CoA ligase activity"/>
    <property type="evidence" value="ECO:0007669"/>
    <property type="project" value="UniProtKB-EC"/>
</dbReference>
<dbReference type="Gene3D" id="3.40.50.12780">
    <property type="entry name" value="N-terminal domain of ligase-like"/>
    <property type="match status" value="1"/>
</dbReference>
<protein>
    <recommendedName>
        <fullName evidence="5">Long-chain-fatty-acid--CoA ligase</fullName>
        <ecNumber evidence="4">6.2.1.3</ecNumber>
    </recommendedName>
    <alternativeName>
        <fullName evidence="6">Long-chain acyl-CoA synthetase</fullName>
    </alternativeName>
</protein>